<dbReference type="RefSeq" id="WP_146660346.1">
    <property type="nucleotide sequence ID" value="NZ_CP019791.1"/>
</dbReference>
<evidence type="ECO:0000256" key="1">
    <source>
        <dbReference type="SAM" id="SignalP"/>
    </source>
</evidence>
<dbReference type="KEGG" id="alus:STSP2_00999"/>
<keyword evidence="3" id="KW-1185">Reference proteome</keyword>
<keyword evidence="1" id="KW-0732">Signal</keyword>
<sequence length="206" mass="23088" precursor="true">MGTLRTIVICGCVCVLMVSAGCLPEFENPLPESRAEEVSGELLGCWWRTLEDGTVQQVSFLPRAESKKFDAVFAFGIKSKDGAAVDMFEVYSVDLGESFLCAQKQVMGERRMEEEQPYFIMNYEVREDGRLEIRMLSLEKFKAAVEGGELAGTVKEKDESSRRPWDVVEVSASGEEVAEYIEKTPVSELVTDDEDLLLVFERTPGF</sequence>
<dbReference type="AlphaFoldDB" id="A0A1U9NJ80"/>
<dbReference type="PROSITE" id="PS51257">
    <property type="entry name" value="PROKAR_LIPOPROTEIN"/>
    <property type="match status" value="1"/>
</dbReference>
<evidence type="ECO:0008006" key="4">
    <source>
        <dbReference type="Google" id="ProtNLM"/>
    </source>
</evidence>
<dbReference type="EMBL" id="CP019791">
    <property type="protein sequence ID" value="AQT67847.1"/>
    <property type="molecule type" value="Genomic_DNA"/>
</dbReference>
<evidence type="ECO:0000313" key="2">
    <source>
        <dbReference type="EMBL" id="AQT67847.1"/>
    </source>
</evidence>
<dbReference type="Proteomes" id="UP000189674">
    <property type="component" value="Chromosome"/>
</dbReference>
<organism evidence="2 3">
    <name type="scientific">Anaerohalosphaera lusitana</name>
    <dbReference type="NCBI Taxonomy" id="1936003"/>
    <lineage>
        <taxon>Bacteria</taxon>
        <taxon>Pseudomonadati</taxon>
        <taxon>Planctomycetota</taxon>
        <taxon>Phycisphaerae</taxon>
        <taxon>Sedimentisphaerales</taxon>
        <taxon>Anaerohalosphaeraceae</taxon>
        <taxon>Anaerohalosphaera</taxon>
    </lineage>
</organism>
<dbReference type="STRING" id="1936003.STSP2_00999"/>
<feature type="signal peptide" evidence="1">
    <location>
        <begin position="1"/>
        <end position="20"/>
    </location>
</feature>
<accession>A0A1U9NJ80</accession>
<reference evidence="3" key="1">
    <citation type="submission" date="2017-02" db="EMBL/GenBank/DDBJ databases">
        <title>Comparative genomics and description of representatives of a novel lineage of planctomycetes thriving in anoxic sediments.</title>
        <authorList>
            <person name="Spring S."/>
            <person name="Bunk B."/>
            <person name="Sproer C."/>
        </authorList>
    </citation>
    <scope>NUCLEOTIDE SEQUENCE [LARGE SCALE GENOMIC DNA]</scope>
    <source>
        <strain evidence="3">ST-NAGAB-D1</strain>
    </source>
</reference>
<protein>
    <recommendedName>
        <fullName evidence="4">Lipoprotein</fullName>
    </recommendedName>
</protein>
<name>A0A1U9NJ80_9BACT</name>
<feature type="chain" id="PRO_5012188762" description="Lipoprotein" evidence="1">
    <location>
        <begin position="21"/>
        <end position="206"/>
    </location>
</feature>
<proteinExistence type="predicted"/>
<gene>
    <name evidence="2" type="ORF">STSP2_00999</name>
</gene>
<evidence type="ECO:0000313" key="3">
    <source>
        <dbReference type="Proteomes" id="UP000189674"/>
    </source>
</evidence>